<evidence type="ECO:0000313" key="9">
    <source>
        <dbReference type="EMBL" id="CNV35010.1"/>
    </source>
</evidence>
<evidence type="ECO:0000313" key="5">
    <source>
        <dbReference type="EMBL" id="CKR18599.1"/>
    </source>
</evidence>
<reference evidence="17 33" key="7">
    <citation type="submission" date="2018-08" db="EMBL/GenBank/DDBJ databases">
        <authorList>
            <person name="Fokvardsen B D."/>
            <person name="Norman A."/>
        </authorList>
    </citation>
    <scope>NUCLEOTIDE SEQUENCE [LARGE SCALE GENOMIC DNA]</scope>
    <source>
        <strain evidence="17 33">DKC2</strain>
    </source>
</reference>
<dbReference type="PATRIC" id="fig|1773.211.peg.2305"/>
<evidence type="ECO:0000313" key="12">
    <source>
        <dbReference type="EMBL" id="COW52905.1"/>
    </source>
</evidence>
<evidence type="ECO:0000313" key="14">
    <source>
        <dbReference type="EMBL" id="COY22352.1"/>
    </source>
</evidence>
<dbReference type="EMBL" id="JAGIZI010000007">
    <property type="protein sequence ID" value="MBP0682874.1"/>
    <property type="molecule type" value="Genomic_DNA"/>
</dbReference>
<dbReference type="Proteomes" id="UP000050139">
    <property type="component" value="Unassembled WGS sequence"/>
</dbReference>
<accession>A0A045GRY4</accession>
<dbReference type="EMBL" id="CFOE01000350">
    <property type="protein sequence ID" value="CFE40592.1"/>
    <property type="molecule type" value="Genomic_DNA"/>
</dbReference>
<reference evidence="16 31" key="5">
    <citation type="submission" date="2017-02" db="EMBL/GenBank/DDBJ databases">
        <title>Protein polymorphisms may explain contrasting epidemiological fitness of two variants of a multidrug-resistant Mycobacterium tuberculosis strain.</title>
        <authorList>
            <person name="Bigi M.M."/>
            <person name="Lopez B."/>
            <person name="Blanco F.C."/>
            <person name="Sasiain M.C."/>
            <person name="De La Barrera S."/>
            <person name="Ritacco V."/>
            <person name="Bigi F."/>
            <person name="Soria M.A."/>
        </authorList>
    </citation>
    <scope>NUCLEOTIDE SEQUENCE [LARGE SCALE GENOMIC DNA]</scope>
    <source>
        <strain evidence="16 31">6548</strain>
    </source>
</reference>
<reference evidence="15 34" key="8">
    <citation type="submission" date="2021-03" db="EMBL/GenBank/DDBJ databases">
        <title>Whole Genome Sequencing of Mycobacterium tuberculosis clinical isolates from Arunachal Pradesh, India.</title>
        <authorList>
            <person name="Singh S."/>
            <person name="Mudliar S.R."/>
            <person name="Kulsum U."/>
            <person name="Rufai S.B."/>
            <person name="Singh P.K."/>
            <person name="Umpo M."/>
            <person name="Nyori M."/>
        </authorList>
    </citation>
    <scope>NUCLEOTIDE SEQUENCE [LARGE SCALE GENOMIC DNA]</scope>
    <source>
        <strain evidence="15 34">OMICS/BPL/0142/20/SP</strain>
    </source>
</reference>
<evidence type="ECO:0000313" key="3">
    <source>
        <dbReference type="EMBL" id="CFE47830.1"/>
    </source>
</evidence>
<dbReference type="EMBL" id="COPH01000009">
    <property type="protein sequence ID" value="CLV87266.1"/>
    <property type="molecule type" value="Genomic_DNA"/>
</dbReference>
<reference evidence="1 32" key="6">
    <citation type="submission" date="2017-10" db="EMBL/GenBank/DDBJ databases">
        <title>Clinical isolate obtained from a human patient with meningeal tuberculosis in michoacan, Mexico.</title>
        <authorList>
            <person name="Guillen-Nepita A.L."/>
            <person name="Negrete-Paz A.M."/>
            <person name="Vazquez-Marrufo G."/>
            <person name="Cruz-Hernandez A."/>
            <person name="Fresia P."/>
            <person name="Naya H."/>
            <person name="Vazquez-Garciduenas M.S."/>
        </authorList>
    </citation>
    <scope>NUCLEOTIDE SEQUENCE [LARGE SCALE GENOMIC DNA]</scope>
    <source>
        <strain evidence="32">Beijing/MYC004</strain>
        <strain evidence="1">MYC004</strain>
    </source>
</reference>
<gene>
    <name evidence="16" type="ORF">A4S10_03323</name>
    <name evidence="1" type="ORF">CAB90_03573</name>
    <name evidence="17" type="ORF">DKC2_3381</name>
    <name evidence="4" type="ORF">ERS007657_01570</name>
    <name evidence="9" type="ORF">ERS007661_02133</name>
    <name evidence="11" type="ORF">ERS007679_02487</name>
    <name evidence="2" type="ORF">ERS007681_02571</name>
    <name evidence="3" type="ORF">ERS007688_00880</name>
    <name evidence="12" type="ORF">ERS007703_03809</name>
    <name evidence="10" type="ORF">ERS007720_00192</name>
    <name evidence="14" type="ORF">ERS007739_02281</name>
    <name evidence="13" type="ORF">ERS007741_03962</name>
    <name evidence="7" type="ORF">ERS027646_01931</name>
    <name evidence="5" type="ORF">ERS027659_00877</name>
    <name evidence="6" type="ORF">ERS027661_01984</name>
    <name evidence="8" type="ORF">ERS094118_01428</name>
    <name evidence="15" type="ORF">J8J21_07005</name>
</gene>
<dbReference type="EMBL" id="CP024614">
    <property type="protein sequence ID" value="AUS52389.1"/>
    <property type="molecule type" value="Genomic_DNA"/>
</dbReference>
<dbReference type="EMBL" id="CFOH01000096">
    <property type="protein sequence ID" value="CFE47830.1"/>
    <property type="molecule type" value="Genomic_DNA"/>
</dbReference>
<dbReference type="EMBL" id="LWDQ01000001">
    <property type="protein sequence ID" value="OMH61134.1"/>
    <property type="molecule type" value="Genomic_DNA"/>
</dbReference>
<dbReference type="AlphaFoldDB" id="A0A045GRY4"/>
<dbReference type="EMBL" id="LR027516">
    <property type="protein sequence ID" value="VCU51474.1"/>
    <property type="molecule type" value="Genomic_DNA"/>
</dbReference>
<evidence type="ECO:0000313" key="7">
    <source>
        <dbReference type="EMBL" id="CKS47728.1"/>
    </source>
</evidence>
<evidence type="ECO:0000313" key="10">
    <source>
        <dbReference type="EMBL" id="COV42603.1"/>
    </source>
</evidence>
<dbReference type="EMBL" id="CSAD01000347">
    <property type="protein sequence ID" value="COV80182.1"/>
    <property type="molecule type" value="Genomic_DNA"/>
</dbReference>
<dbReference type="EMBL" id="CSBK01001020">
    <property type="protein sequence ID" value="COY22352.1"/>
    <property type="molecule type" value="Genomic_DNA"/>
</dbReference>
<evidence type="ECO:0000313" key="1">
    <source>
        <dbReference type="EMBL" id="AUS52389.1"/>
    </source>
</evidence>
<dbReference type="Proteomes" id="UP000039021">
    <property type="component" value="Unassembled WGS sequence"/>
</dbReference>
<evidence type="ECO:0000313" key="8">
    <source>
        <dbReference type="EMBL" id="CLV87266.1"/>
    </source>
</evidence>
<name>A0A045GRY4_MYCTX</name>
<evidence type="ECO:0000313" key="23">
    <source>
        <dbReference type="Proteomes" id="UP000046680"/>
    </source>
</evidence>
<reference evidence="12" key="1">
    <citation type="submission" date="2015-03" db="EMBL/GenBank/DDBJ databases">
        <authorList>
            <person name="Murphy D."/>
        </authorList>
    </citation>
    <scope>NUCLEOTIDE SEQUENCE [LARGE SCALE GENOMIC DNA]</scope>
    <source>
        <strain evidence="12">K00500041</strain>
    </source>
</reference>
<dbReference type="Proteomes" id="UP000048289">
    <property type="component" value="Unassembled WGS sequence"/>
</dbReference>
<dbReference type="EMBL" id="CSAJ01000012">
    <property type="protein sequence ID" value="COV42603.1"/>
    <property type="molecule type" value="Genomic_DNA"/>
</dbReference>
<evidence type="ECO:0000313" key="20">
    <source>
        <dbReference type="Proteomes" id="UP000039217"/>
    </source>
</evidence>
<dbReference type="Proteomes" id="UP000236349">
    <property type="component" value="Chromosome"/>
</dbReference>
<dbReference type="EMBL" id="CHKL01000694">
    <property type="protein sequence ID" value="COX19059.1"/>
    <property type="molecule type" value="Genomic_DNA"/>
</dbReference>
<evidence type="ECO:0000313" key="34">
    <source>
        <dbReference type="Proteomes" id="UP000671119"/>
    </source>
</evidence>
<protein>
    <submittedName>
        <fullName evidence="14">Uncharacterized protein</fullName>
    </submittedName>
</protein>
<dbReference type="Proteomes" id="UP000046947">
    <property type="component" value="Unassembled WGS sequence"/>
</dbReference>
<dbReference type="Proteomes" id="UP000048948">
    <property type="component" value="Unassembled WGS sequence"/>
</dbReference>
<dbReference type="Proteomes" id="UP000671119">
    <property type="component" value="Unassembled WGS sequence"/>
</dbReference>
<proteinExistence type="predicted"/>
<evidence type="ECO:0000313" key="16">
    <source>
        <dbReference type="EMBL" id="OMH61134.1"/>
    </source>
</evidence>
<evidence type="ECO:0000313" key="18">
    <source>
        <dbReference type="Proteomes" id="UP000038802"/>
    </source>
</evidence>
<evidence type="ECO:0000313" key="29">
    <source>
        <dbReference type="Proteomes" id="UP000050139"/>
    </source>
</evidence>
<evidence type="ECO:0000313" key="21">
    <source>
        <dbReference type="Proteomes" id="UP000044938"/>
    </source>
</evidence>
<evidence type="ECO:0000313" key="33">
    <source>
        <dbReference type="Proteomes" id="UP000300237"/>
    </source>
</evidence>
<dbReference type="EMBL" id="CGCX01000499">
    <property type="protein sequence ID" value="CFR77425.1"/>
    <property type="molecule type" value="Genomic_DNA"/>
</dbReference>
<evidence type="ECO:0000313" key="6">
    <source>
        <dbReference type="EMBL" id="CKR72498.1"/>
    </source>
</evidence>
<evidence type="ECO:0000313" key="15">
    <source>
        <dbReference type="EMBL" id="MBP0682874.1"/>
    </source>
</evidence>
<dbReference type="Proteomes" id="UP000049023">
    <property type="component" value="Unassembled WGS sequence"/>
</dbReference>
<evidence type="ECO:0000313" key="27">
    <source>
        <dbReference type="Proteomes" id="UP000048948"/>
    </source>
</evidence>
<evidence type="ECO:0000313" key="17">
    <source>
        <dbReference type="EMBL" id="VCU51474.1"/>
    </source>
</evidence>
<evidence type="ECO:0000313" key="11">
    <source>
        <dbReference type="EMBL" id="COV80182.1"/>
    </source>
</evidence>
<dbReference type="Proteomes" id="UP000050164">
    <property type="component" value="Unassembled WGS sequence"/>
</dbReference>
<dbReference type="Proteomes" id="UP000300237">
    <property type="component" value="Chromosome"/>
</dbReference>
<dbReference type="Proteomes" id="UP000045842">
    <property type="component" value="Unassembled WGS sequence"/>
</dbReference>
<dbReference type="EMBL" id="CSAE01000563">
    <property type="protein sequence ID" value="COW52905.1"/>
    <property type="molecule type" value="Genomic_DNA"/>
</dbReference>
<dbReference type="EMBL" id="CNFT01000136">
    <property type="protein sequence ID" value="CKR18599.1"/>
    <property type="molecule type" value="Genomic_DNA"/>
</dbReference>
<reference evidence="18 19" key="2">
    <citation type="submission" date="2015-03" db="EMBL/GenBank/DDBJ databases">
        <authorList>
            <consortium name="Pathogen Informatics"/>
        </authorList>
    </citation>
    <scope>NUCLEOTIDE SEQUENCE [LARGE SCALE GENOMIC DNA]</scope>
    <source>
        <strain evidence="7 27">Bir 172</strain>
        <strain evidence="5 30">Bir 185</strain>
        <strain evidence="6 28">Bir 187</strain>
        <strain evidence="4 23">C09601061</strain>
        <strain evidence="9 20">D00501624</strain>
        <strain evidence="11 22">G09801536</strain>
        <strain evidence="2 25">G09901357</strain>
        <strain evidence="3 24">H09601792</strain>
        <strain evidence="18">K00500041</strain>
        <strain evidence="10 21">M09401471</strain>
        <strain evidence="19">N09902308</strain>
        <strain evidence="13 26">P00601463</strain>
    </source>
</reference>
<dbReference type="EMBL" id="CNGE01000318">
    <property type="protein sequence ID" value="CKS47728.1"/>
    <property type="molecule type" value="Genomic_DNA"/>
</dbReference>
<evidence type="ECO:0000313" key="24">
    <source>
        <dbReference type="Proteomes" id="UP000046947"/>
    </source>
</evidence>
<reference evidence="14 29" key="3">
    <citation type="submission" date="2015-03" db="EMBL/GenBank/DDBJ databases">
        <authorList>
            <consortium name="Pathogen Informatics"/>
            <person name="Murphy D."/>
        </authorList>
    </citation>
    <scope>NUCLEOTIDE SEQUENCE</scope>
    <source>
        <strain evidence="8 29">0268S</strain>
        <strain evidence="14">N09902308</strain>
    </source>
</reference>
<dbReference type="Proteomes" id="UP000189452">
    <property type="component" value="Chromosome"/>
</dbReference>
<organism evidence="14 19">
    <name type="scientific">Mycobacterium tuberculosis</name>
    <dbReference type="NCBI Taxonomy" id="1773"/>
    <lineage>
        <taxon>Bacteria</taxon>
        <taxon>Bacillati</taxon>
        <taxon>Actinomycetota</taxon>
        <taxon>Actinomycetes</taxon>
        <taxon>Mycobacteriales</taxon>
        <taxon>Mycobacteriaceae</taxon>
        <taxon>Mycobacterium</taxon>
        <taxon>Mycobacterium tuberculosis complex</taxon>
    </lineage>
</organism>
<evidence type="ECO:0000313" key="4">
    <source>
        <dbReference type="EMBL" id="CFR77425.1"/>
    </source>
</evidence>
<sequence>MITVLDMNGFKDARPDRLPLSASVWDIAQRYNKGGPTVTEALYEALKELEAQVIALQRSEGKGLLSRLS</sequence>
<dbReference type="EMBL" id="CNFU01000381">
    <property type="protein sequence ID" value="CKR72498.1"/>
    <property type="molecule type" value="Genomic_DNA"/>
</dbReference>
<evidence type="ECO:0000313" key="32">
    <source>
        <dbReference type="Proteomes" id="UP000236349"/>
    </source>
</evidence>
<evidence type="ECO:0000313" key="28">
    <source>
        <dbReference type="Proteomes" id="UP000049023"/>
    </source>
</evidence>
<dbReference type="STRING" id="115862.BBG46_16600"/>
<evidence type="ECO:0000313" key="25">
    <source>
        <dbReference type="Proteomes" id="UP000048289"/>
    </source>
</evidence>
<evidence type="ECO:0000313" key="19">
    <source>
        <dbReference type="Proteomes" id="UP000039021"/>
    </source>
</evidence>
<evidence type="ECO:0000313" key="22">
    <source>
        <dbReference type="Proteomes" id="UP000045842"/>
    </source>
</evidence>
<dbReference type="EMBL" id="CQQC01000702">
    <property type="protein sequence ID" value="CNV35010.1"/>
    <property type="molecule type" value="Genomic_DNA"/>
</dbReference>
<evidence type="ECO:0000313" key="26">
    <source>
        <dbReference type="Proteomes" id="UP000048600"/>
    </source>
</evidence>
<reference evidence="16 31" key="4">
    <citation type="submission" date="2016-04" db="EMBL/GenBank/DDBJ databases">
        <authorList>
            <person name="Bigi M."/>
            <person name="Bigi F."/>
            <person name="Soria M.A."/>
        </authorList>
    </citation>
    <scope>NUCLEOTIDE SEQUENCE [LARGE SCALE GENOMIC DNA]</scope>
    <source>
        <strain evidence="16 31">6548</strain>
    </source>
</reference>
<evidence type="ECO:0000313" key="13">
    <source>
        <dbReference type="EMBL" id="COX19059.1"/>
    </source>
</evidence>
<evidence type="ECO:0000313" key="31">
    <source>
        <dbReference type="Proteomes" id="UP000189452"/>
    </source>
</evidence>
<evidence type="ECO:0000313" key="2">
    <source>
        <dbReference type="EMBL" id="CFE40592.1"/>
    </source>
</evidence>
<dbReference type="Proteomes" id="UP000044938">
    <property type="component" value="Unassembled WGS sequence"/>
</dbReference>
<dbReference type="Proteomes" id="UP000038802">
    <property type="component" value="Unassembled WGS sequence"/>
</dbReference>
<dbReference type="RefSeq" id="WP_003416778.1">
    <property type="nucleotide sequence ID" value="NZ_AP017901.1"/>
</dbReference>
<dbReference type="Proteomes" id="UP000039217">
    <property type="component" value="Unassembled WGS sequence"/>
</dbReference>
<dbReference type="Proteomes" id="UP000046680">
    <property type="component" value="Unassembled WGS sequence"/>
</dbReference>
<evidence type="ECO:0000313" key="30">
    <source>
        <dbReference type="Proteomes" id="UP000050164"/>
    </source>
</evidence>
<dbReference type="Proteomes" id="UP000048600">
    <property type="component" value="Unassembled WGS sequence"/>
</dbReference>